<dbReference type="InterPro" id="IPR013078">
    <property type="entry name" value="His_Pase_superF_clade-1"/>
</dbReference>
<gene>
    <name evidence="2" type="ORF">A4R43_28425</name>
</gene>
<dbReference type="Gene3D" id="3.40.50.1240">
    <property type="entry name" value="Phosphoglycerate mutase-like"/>
    <property type="match status" value="1"/>
</dbReference>
<dbReference type="SMART" id="SM00855">
    <property type="entry name" value="PGAM"/>
    <property type="match status" value="1"/>
</dbReference>
<proteinExistence type="predicted"/>
<accession>A0A344LCZ9</accession>
<dbReference type="GO" id="GO:0005737">
    <property type="term" value="C:cytoplasm"/>
    <property type="evidence" value="ECO:0007669"/>
    <property type="project" value="TreeGrafter"/>
</dbReference>
<keyword evidence="2" id="KW-0418">Kinase</keyword>
<dbReference type="Pfam" id="PF00300">
    <property type="entry name" value="His_Phos_1"/>
    <property type="match status" value="1"/>
</dbReference>
<dbReference type="RefSeq" id="WP_113695153.1">
    <property type="nucleotide sequence ID" value="NZ_CP015163.1"/>
</dbReference>
<sequence length="204" mass="22001">MKLYLIRHAQSESNVLKTLNTALPGPPLTELGREQAAALADRLADEPVRAVYASMATRAQQTAAPVAEVFGMRVQPVEGVHEINVGDLEDRADQAALKVFAEVMHSWTRGELDVPLPGGETGAQVRDRYRKAVGDLRAKHEAADADGVVVLVGHGGSIRLAAEWLCDNVRPELADAGLIPNTGIVQLESVDGGWRCLRWVDDPV</sequence>
<keyword evidence="2" id="KW-0808">Transferase</keyword>
<evidence type="ECO:0000313" key="2">
    <source>
        <dbReference type="EMBL" id="AXB45923.1"/>
    </source>
</evidence>
<evidence type="ECO:0000313" key="3">
    <source>
        <dbReference type="Proteomes" id="UP000250434"/>
    </source>
</evidence>
<dbReference type="GO" id="GO:0016791">
    <property type="term" value="F:phosphatase activity"/>
    <property type="evidence" value="ECO:0007669"/>
    <property type="project" value="TreeGrafter"/>
</dbReference>
<dbReference type="Proteomes" id="UP000250434">
    <property type="component" value="Chromosome"/>
</dbReference>
<dbReference type="PANTHER" id="PTHR48100:SF58">
    <property type="entry name" value="PE-PGRS FAMILY PROTEIN PE_PGRS11"/>
    <property type="match status" value="1"/>
</dbReference>
<dbReference type="SUPFAM" id="SSF53254">
    <property type="entry name" value="Phosphoglycerate mutase-like"/>
    <property type="match status" value="1"/>
</dbReference>
<reference evidence="2 3" key="1">
    <citation type="submission" date="2016-04" db="EMBL/GenBank/DDBJ databases">
        <title>Complete genome sequence and analysis of deep-sea sediment isolate, Amycolatopsis sp. WP1.</title>
        <authorList>
            <person name="Wang H."/>
            <person name="Chen S."/>
            <person name="Wu Q."/>
        </authorList>
    </citation>
    <scope>NUCLEOTIDE SEQUENCE [LARGE SCALE GENOMIC DNA]</scope>
    <source>
        <strain evidence="2 3">WP1</strain>
    </source>
</reference>
<dbReference type="OrthoDB" id="9793115at2"/>
<protein>
    <submittedName>
        <fullName evidence="2">Phosphoglycerate kinase</fullName>
    </submittedName>
</protein>
<dbReference type="CDD" id="cd07067">
    <property type="entry name" value="HP_PGM_like"/>
    <property type="match status" value="1"/>
</dbReference>
<dbReference type="EMBL" id="CP015163">
    <property type="protein sequence ID" value="AXB45923.1"/>
    <property type="molecule type" value="Genomic_DNA"/>
</dbReference>
<organism evidence="2 3">
    <name type="scientific">Amycolatopsis albispora</name>
    <dbReference type="NCBI Taxonomy" id="1804986"/>
    <lineage>
        <taxon>Bacteria</taxon>
        <taxon>Bacillati</taxon>
        <taxon>Actinomycetota</taxon>
        <taxon>Actinomycetes</taxon>
        <taxon>Pseudonocardiales</taxon>
        <taxon>Pseudonocardiaceae</taxon>
        <taxon>Amycolatopsis</taxon>
    </lineage>
</organism>
<evidence type="ECO:0000256" key="1">
    <source>
        <dbReference type="PIRSR" id="PIRSR613078-2"/>
    </source>
</evidence>
<dbReference type="InterPro" id="IPR029033">
    <property type="entry name" value="His_PPase_superfam"/>
</dbReference>
<feature type="binding site" evidence="1">
    <location>
        <position position="58"/>
    </location>
    <ligand>
        <name>substrate</name>
    </ligand>
</feature>
<feature type="binding site" evidence="1">
    <location>
        <begin position="7"/>
        <end position="14"/>
    </location>
    <ligand>
        <name>substrate</name>
    </ligand>
</feature>
<dbReference type="InterPro" id="IPR050275">
    <property type="entry name" value="PGM_Phosphatase"/>
</dbReference>
<dbReference type="GO" id="GO:0016301">
    <property type="term" value="F:kinase activity"/>
    <property type="evidence" value="ECO:0007669"/>
    <property type="project" value="UniProtKB-KW"/>
</dbReference>
<dbReference type="PANTHER" id="PTHR48100">
    <property type="entry name" value="BROAD-SPECIFICITY PHOSPHATASE YOR283W-RELATED"/>
    <property type="match status" value="1"/>
</dbReference>
<dbReference type="AlphaFoldDB" id="A0A344LCZ9"/>
<name>A0A344LCZ9_9PSEU</name>
<dbReference type="KEGG" id="aab:A4R43_28425"/>
<keyword evidence="3" id="KW-1185">Reference proteome</keyword>